<accession>A0A9P6CV39</accession>
<dbReference type="Proteomes" id="UP000807469">
    <property type="component" value="Unassembled WGS sequence"/>
</dbReference>
<evidence type="ECO:0000313" key="1">
    <source>
        <dbReference type="EMBL" id="KAF9473198.1"/>
    </source>
</evidence>
<name>A0A9P6CV39_9AGAR</name>
<keyword evidence="2" id="KW-1185">Reference proteome</keyword>
<reference evidence="1" key="1">
    <citation type="submission" date="2020-11" db="EMBL/GenBank/DDBJ databases">
        <authorList>
            <consortium name="DOE Joint Genome Institute"/>
            <person name="Ahrendt S."/>
            <person name="Riley R."/>
            <person name="Andreopoulos W."/>
            <person name="Labutti K."/>
            <person name="Pangilinan J."/>
            <person name="Ruiz-Duenas F.J."/>
            <person name="Barrasa J.M."/>
            <person name="Sanchez-Garcia M."/>
            <person name="Camarero S."/>
            <person name="Miyauchi S."/>
            <person name="Serrano A."/>
            <person name="Linde D."/>
            <person name="Babiker R."/>
            <person name="Drula E."/>
            <person name="Ayuso-Fernandez I."/>
            <person name="Pacheco R."/>
            <person name="Padilla G."/>
            <person name="Ferreira P."/>
            <person name="Barriuso J."/>
            <person name="Kellner H."/>
            <person name="Castanera R."/>
            <person name="Alfaro M."/>
            <person name="Ramirez L."/>
            <person name="Pisabarro A.G."/>
            <person name="Kuo A."/>
            <person name="Tritt A."/>
            <person name="Lipzen A."/>
            <person name="He G."/>
            <person name="Yan M."/>
            <person name="Ng V."/>
            <person name="Cullen D."/>
            <person name="Martin F."/>
            <person name="Rosso M.-N."/>
            <person name="Henrissat B."/>
            <person name="Hibbett D."/>
            <person name="Martinez A.T."/>
            <person name="Grigoriev I.V."/>
        </authorList>
    </citation>
    <scope>NUCLEOTIDE SEQUENCE</scope>
    <source>
        <strain evidence="1">CIRM-BRFM 674</strain>
    </source>
</reference>
<feature type="non-terminal residue" evidence="1">
    <location>
        <position position="1"/>
    </location>
</feature>
<dbReference type="AlphaFoldDB" id="A0A9P6CV39"/>
<proteinExistence type="predicted"/>
<dbReference type="EMBL" id="MU155462">
    <property type="protein sequence ID" value="KAF9473198.1"/>
    <property type="molecule type" value="Genomic_DNA"/>
</dbReference>
<organism evidence="1 2">
    <name type="scientific">Pholiota conissans</name>
    <dbReference type="NCBI Taxonomy" id="109636"/>
    <lineage>
        <taxon>Eukaryota</taxon>
        <taxon>Fungi</taxon>
        <taxon>Dikarya</taxon>
        <taxon>Basidiomycota</taxon>
        <taxon>Agaricomycotina</taxon>
        <taxon>Agaricomycetes</taxon>
        <taxon>Agaricomycetidae</taxon>
        <taxon>Agaricales</taxon>
        <taxon>Agaricineae</taxon>
        <taxon>Strophariaceae</taxon>
        <taxon>Pholiota</taxon>
    </lineage>
</organism>
<evidence type="ECO:0000313" key="2">
    <source>
        <dbReference type="Proteomes" id="UP000807469"/>
    </source>
</evidence>
<gene>
    <name evidence="1" type="ORF">BDN70DRAFT_817606</name>
</gene>
<protein>
    <submittedName>
        <fullName evidence="1">Uncharacterized protein</fullName>
    </submittedName>
</protein>
<sequence>RYRQISTFGSGTIRTFAQNSSEMKKLAARDFEDLLQCAIPAFEGLLDEPHNRRLLKLLYRTAEWHGLAKLRMHTDSTLALLESLTTEFGVLMRDFQRLTCSEFATVELPREAAARKRREKNKTAWTTHHTKFKMCCRASTEASSNPSGGPKAQTLNLAFIKFHFLGDYVRHIRLFGTTDSYSTQLVCTLA</sequence>
<dbReference type="OrthoDB" id="3269417at2759"/>
<comment type="caution">
    <text evidence="1">The sequence shown here is derived from an EMBL/GenBank/DDBJ whole genome shotgun (WGS) entry which is preliminary data.</text>
</comment>